<keyword evidence="3" id="KW-1185">Reference proteome</keyword>
<reference evidence="2 3" key="2">
    <citation type="submission" date="2024-07" db="EMBL/GenBank/DDBJ databases">
        <authorList>
            <person name="Akdeniz Z."/>
        </authorList>
    </citation>
    <scope>NUCLEOTIDE SEQUENCE [LARGE SCALE GENOMIC DNA]</scope>
</reference>
<sequence>MTNILKFRQILKYYMEKVVGSTPGQCNFLLFLIKIRLKTAVRPKQLPRVARKPRVLGQLIKQLTYLQSLRVHKCQHSLIIFYHEIPKASNTQLHKGVENGNPLISEKATPMRARQCTVD</sequence>
<dbReference type="Proteomes" id="UP001642409">
    <property type="component" value="Unassembled WGS sequence"/>
</dbReference>
<dbReference type="AlphaFoldDB" id="A0AA86UWC1"/>
<gene>
    <name evidence="2" type="ORF">HINF_LOCUS59353</name>
    <name evidence="1" type="ORF">HINF_LOCUS62130</name>
</gene>
<comment type="caution">
    <text evidence="1">The sequence shown here is derived from an EMBL/GenBank/DDBJ whole genome shotgun (WGS) entry which is preliminary data.</text>
</comment>
<accession>A0AA86UWC1</accession>
<evidence type="ECO:0000313" key="2">
    <source>
        <dbReference type="EMBL" id="CAL6079374.1"/>
    </source>
</evidence>
<dbReference type="EMBL" id="CATOUU010001149">
    <property type="protein sequence ID" value="CAI9974485.1"/>
    <property type="molecule type" value="Genomic_DNA"/>
</dbReference>
<evidence type="ECO:0000313" key="1">
    <source>
        <dbReference type="EMBL" id="CAI9974485.1"/>
    </source>
</evidence>
<reference evidence="1" key="1">
    <citation type="submission" date="2023-06" db="EMBL/GenBank/DDBJ databases">
        <authorList>
            <person name="Kurt Z."/>
        </authorList>
    </citation>
    <scope>NUCLEOTIDE SEQUENCE</scope>
</reference>
<dbReference type="EMBL" id="CAXDID020000340">
    <property type="protein sequence ID" value="CAL6079374.1"/>
    <property type="molecule type" value="Genomic_DNA"/>
</dbReference>
<proteinExistence type="predicted"/>
<protein>
    <submittedName>
        <fullName evidence="2">Hypothetical_protein</fullName>
    </submittedName>
</protein>
<name>A0AA86UWC1_9EUKA</name>
<evidence type="ECO:0000313" key="3">
    <source>
        <dbReference type="Proteomes" id="UP001642409"/>
    </source>
</evidence>
<organism evidence="1">
    <name type="scientific">Hexamita inflata</name>
    <dbReference type="NCBI Taxonomy" id="28002"/>
    <lineage>
        <taxon>Eukaryota</taxon>
        <taxon>Metamonada</taxon>
        <taxon>Diplomonadida</taxon>
        <taxon>Hexamitidae</taxon>
        <taxon>Hexamitinae</taxon>
        <taxon>Hexamita</taxon>
    </lineage>
</organism>